<dbReference type="Pfam" id="PF03883">
    <property type="entry name" value="H2O2_YaaD"/>
    <property type="match status" value="1"/>
</dbReference>
<evidence type="ECO:0000313" key="1">
    <source>
        <dbReference type="EMBL" id="XBJ28802.1"/>
    </source>
</evidence>
<dbReference type="GO" id="GO:0005829">
    <property type="term" value="C:cytosol"/>
    <property type="evidence" value="ECO:0007669"/>
    <property type="project" value="TreeGrafter"/>
</dbReference>
<organism evidence="1">
    <name type="scientific">Campylobacter sp. CCS1377</name>
    <dbReference type="NCBI Taxonomy" id="3158229"/>
    <lineage>
        <taxon>Bacteria</taxon>
        <taxon>Pseudomonadati</taxon>
        <taxon>Campylobacterota</taxon>
        <taxon>Epsilonproteobacteria</taxon>
        <taxon>Campylobacterales</taxon>
        <taxon>Campylobacteraceae</taxon>
        <taxon>Campylobacter</taxon>
    </lineage>
</organism>
<protein>
    <submittedName>
        <fullName evidence="1">Peroxide stress protein YaaA</fullName>
    </submittedName>
</protein>
<dbReference type="InterPro" id="IPR005583">
    <property type="entry name" value="YaaA"/>
</dbReference>
<dbReference type="RefSeq" id="WP_134238115.1">
    <property type="nucleotide sequence ID" value="NZ_CP155620.1"/>
</dbReference>
<dbReference type="AlphaFoldDB" id="A0AAU7E7Y6"/>
<gene>
    <name evidence="1" type="primary">yaaA</name>
    <name evidence="1" type="ORF">AAH949_06850</name>
</gene>
<sequence>MKILFSPSESKNETSNFSPIDENSFIFPELFKKRLEVIKHFNTYISFASQQELINLFGIKKENEIIKLKQNLLTLSTAQAIERYSGVSYEYLDYSTLNLEAKNYILQNVIIFSNLFGPILAANLIPFYKFKQGAKIANFNIEQFYNTYFSTALDEFLKDEELLDLRAGFYEKFYTPKRKFSSYKFIKNGKIVSHFAKAYRGILLKILAQNQIQNNKELLECLPQTLKVKEVQIKGFKEEIILEIIS</sequence>
<dbReference type="GO" id="GO:0033194">
    <property type="term" value="P:response to hydroperoxide"/>
    <property type="evidence" value="ECO:0007669"/>
    <property type="project" value="TreeGrafter"/>
</dbReference>
<dbReference type="PANTHER" id="PTHR30283:SF4">
    <property type="entry name" value="PEROXIDE STRESS RESISTANCE PROTEIN YAAA"/>
    <property type="match status" value="1"/>
</dbReference>
<dbReference type="EMBL" id="CP155620">
    <property type="protein sequence ID" value="XBJ28802.1"/>
    <property type="molecule type" value="Genomic_DNA"/>
</dbReference>
<name>A0AAU7E7Y6_9BACT</name>
<proteinExistence type="predicted"/>
<accession>A0AAU7E7Y6</accession>
<dbReference type="PANTHER" id="PTHR30283">
    <property type="entry name" value="PEROXIDE STRESS RESPONSE PROTEIN YAAA"/>
    <property type="match status" value="1"/>
</dbReference>
<reference evidence="1" key="1">
    <citation type="submission" date="2024-05" db="EMBL/GenBank/DDBJ databases">
        <title>Campylobacter coli isolated from environmental waters in Slovenia.</title>
        <authorList>
            <person name="Zautner A.E."/>
            <person name="Bunk B."/>
            <person name="Riedel T."/>
            <person name="Sproeer C."/>
        </authorList>
    </citation>
    <scope>NUCLEOTIDE SEQUENCE</scope>
    <source>
        <strain evidence="1">CCS1377</strain>
    </source>
</reference>